<dbReference type="Proteomes" id="UP000692954">
    <property type="component" value="Unassembled WGS sequence"/>
</dbReference>
<dbReference type="AlphaFoldDB" id="A0A8S1N5L2"/>
<dbReference type="EMBL" id="CAJJDN010000053">
    <property type="protein sequence ID" value="CAD8088687.1"/>
    <property type="molecule type" value="Genomic_DNA"/>
</dbReference>
<accession>A0A8S1N5L2</accession>
<organism evidence="1 2">
    <name type="scientific">Paramecium sonneborni</name>
    <dbReference type="NCBI Taxonomy" id="65129"/>
    <lineage>
        <taxon>Eukaryota</taxon>
        <taxon>Sar</taxon>
        <taxon>Alveolata</taxon>
        <taxon>Ciliophora</taxon>
        <taxon>Intramacronucleata</taxon>
        <taxon>Oligohymenophorea</taxon>
        <taxon>Peniculida</taxon>
        <taxon>Parameciidae</taxon>
        <taxon>Paramecium</taxon>
    </lineage>
</organism>
<comment type="caution">
    <text evidence="1">The sequence shown here is derived from an EMBL/GenBank/DDBJ whole genome shotgun (WGS) entry which is preliminary data.</text>
</comment>
<reference evidence="1" key="1">
    <citation type="submission" date="2021-01" db="EMBL/GenBank/DDBJ databases">
        <authorList>
            <consortium name="Genoscope - CEA"/>
            <person name="William W."/>
        </authorList>
    </citation>
    <scope>NUCLEOTIDE SEQUENCE</scope>
</reference>
<evidence type="ECO:0000313" key="1">
    <source>
        <dbReference type="EMBL" id="CAD8088687.1"/>
    </source>
</evidence>
<keyword evidence="2" id="KW-1185">Reference proteome</keyword>
<protein>
    <submittedName>
        <fullName evidence="1">Uncharacterized protein</fullName>
    </submittedName>
</protein>
<sequence>MNLEKKNYLILHSNRNSKWKDRLICLKVQRKRFEIQFLVHKQEVSCEEKTIIIKVIIFRWLSQIRKKKYKEIIDVIIVQQIIRFQAIQKMRKRNLNIKLKSV</sequence>
<evidence type="ECO:0000313" key="2">
    <source>
        <dbReference type="Proteomes" id="UP000692954"/>
    </source>
</evidence>
<gene>
    <name evidence="1" type="ORF">PSON_ATCC_30995.1.T0530047</name>
</gene>
<name>A0A8S1N5L2_9CILI</name>
<proteinExistence type="predicted"/>